<dbReference type="AlphaFoldDB" id="A0A2C6L2F8"/>
<proteinExistence type="predicted"/>
<evidence type="ECO:0000313" key="2">
    <source>
        <dbReference type="Proteomes" id="UP000222564"/>
    </source>
</evidence>
<name>A0A2C6L2F8_9FIRM</name>
<organism evidence="1 2">
    <name type="scientific">Desulforamulus profundi</name>
    <dbReference type="NCBI Taxonomy" id="1383067"/>
    <lineage>
        <taxon>Bacteria</taxon>
        <taxon>Bacillati</taxon>
        <taxon>Bacillota</taxon>
        <taxon>Clostridia</taxon>
        <taxon>Eubacteriales</taxon>
        <taxon>Peptococcaceae</taxon>
        <taxon>Desulforamulus</taxon>
    </lineage>
</organism>
<sequence>MNTCAHHINFIPYYPYLESGNISSAVLDQLKTREDEKLMLQGQLMELSKQVEMDYTKEDVLNYLEALYQQFKEKR</sequence>
<keyword evidence="2" id="KW-1185">Reference proteome</keyword>
<gene>
    <name evidence="1" type="ORF">P378_11530</name>
</gene>
<accession>A0A2C6L2F8</accession>
<dbReference type="RefSeq" id="WP_099083183.1">
    <property type="nucleotide sequence ID" value="NZ_AWQQ01000055.1"/>
</dbReference>
<evidence type="ECO:0000313" key="1">
    <source>
        <dbReference type="EMBL" id="PHJ38171.1"/>
    </source>
</evidence>
<dbReference type="EMBL" id="AWQQ01000055">
    <property type="protein sequence ID" value="PHJ38171.1"/>
    <property type="molecule type" value="Genomic_DNA"/>
</dbReference>
<reference evidence="1 2" key="1">
    <citation type="submission" date="2013-09" db="EMBL/GenBank/DDBJ databases">
        <title>Biodegradation of hydrocarbons in the deep terrestrial subsurface : characterization of a microbial consortium composed of two Desulfotomaculum species originating from a deep geological formation.</title>
        <authorList>
            <person name="Aullo T."/>
            <person name="Berlendis S."/>
            <person name="Lascourreges J.-F."/>
            <person name="Dessort D."/>
            <person name="Saint-Laurent S."/>
            <person name="Schraauwers B."/>
            <person name="Mas J."/>
            <person name="Magot M."/>
            <person name="Ranchou-Peyruse A."/>
        </authorList>
    </citation>
    <scope>NUCLEOTIDE SEQUENCE [LARGE SCALE GENOMIC DNA]</scope>
    <source>
        <strain evidence="1 2">Bs107</strain>
    </source>
</reference>
<dbReference type="Proteomes" id="UP000222564">
    <property type="component" value="Unassembled WGS sequence"/>
</dbReference>
<comment type="caution">
    <text evidence="1">The sequence shown here is derived from an EMBL/GenBank/DDBJ whole genome shotgun (WGS) entry which is preliminary data.</text>
</comment>
<protein>
    <submittedName>
        <fullName evidence="1">Uncharacterized protein</fullName>
    </submittedName>
</protein>